<feature type="transmembrane region" description="Helical" evidence="1">
    <location>
        <begin position="12"/>
        <end position="36"/>
    </location>
</feature>
<dbReference type="Proteomes" id="UP001595477">
    <property type="component" value="Unassembled WGS sequence"/>
</dbReference>
<evidence type="ECO:0000313" key="4">
    <source>
        <dbReference type="Proteomes" id="UP001595477"/>
    </source>
</evidence>
<keyword evidence="1" id="KW-0472">Membrane</keyword>
<organism evidence="3 4">
    <name type="scientific">Alteromonas oceani</name>
    <dbReference type="NCBI Taxonomy" id="2071609"/>
    <lineage>
        <taxon>Bacteria</taxon>
        <taxon>Pseudomonadati</taxon>
        <taxon>Pseudomonadota</taxon>
        <taxon>Gammaproteobacteria</taxon>
        <taxon>Alteromonadales</taxon>
        <taxon>Alteromonadaceae</taxon>
        <taxon>Alteromonas/Salinimonas group</taxon>
        <taxon>Alteromonas</taxon>
    </lineage>
</organism>
<sequence>MQQRLKKISAHSLAIHVALVFAILSLIFMLPFTFLMTSMVPNMPEQNGMPFMFTGAMTFVMPFFYFVLTYIFTLIMAFIYNLLAKLTGGVKVTLEAND</sequence>
<evidence type="ECO:0000256" key="1">
    <source>
        <dbReference type="SAM" id="Phobius"/>
    </source>
</evidence>
<dbReference type="InterPro" id="IPR021949">
    <property type="entry name" value="DUF3566_TM"/>
</dbReference>
<keyword evidence="1" id="KW-0812">Transmembrane</keyword>
<dbReference type="EMBL" id="JBHRSX010000099">
    <property type="protein sequence ID" value="MFC3203993.1"/>
    <property type="molecule type" value="Genomic_DNA"/>
</dbReference>
<dbReference type="RefSeq" id="WP_164464741.1">
    <property type="nucleotide sequence ID" value="NZ_JBHRSX010000099.1"/>
</dbReference>
<gene>
    <name evidence="3" type="ORF">ACFOEW_19480</name>
</gene>
<evidence type="ECO:0000259" key="2">
    <source>
        <dbReference type="Pfam" id="PF12089"/>
    </source>
</evidence>
<keyword evidence="1" id="KW-1133">Transmembrane helix</keyword>
<dbReference type="Pfam" id="PF12089">
    <property type="entry name" value="DUF3566"/>
    <property type="match status" value="1"/>
</dbReference>
<comment type="caution">
    <text evidence="3">The sequence shown here is derived from an EMBL/GenBank/DDBJ whole genome shotgun (WGS) entry which is preliminary data.</text>
</comment>
<keyword evidence="4" id="KW-1185">Reference proteome</keyword>
<feature type="transmembrane region" description="Helical" evidence="1">
    <location>
        <begin position="56"/>
        <end position="83"/>
    </location>
</feature>
<evidence type="ECO:0000313" key="3">
    <source>
        <dbReference type="EMBL" id="MFC3203993.1"/>
    </source>
</evidence>
<name>A0ABV7K5X1_9ALTE</name>
<reference evidence="4" key="1">
    <citation type="journal article" date="2019" name="Int. J. Syst. Evol. Microbiol.">
        <title>The Global Catalogue of Microorganisms (GCM) 10K type strain sequencing project: providing services to taxonomists for standard genome sequencing and annotation.</title>
        <authorList>
            <consortium name="The Broad Institute Genomics Platform"/>
            <consortium name="The Broad Institute Genome Sequencing Center for Infectious Disease"/>
            <person name="Wu L."/>
            <person name="Ma J."/>
        </authorList>
    </citation>
    <scope>NUCLEOTIDE SEQUENCE [LARGE SCALE GENOMIC DNA]</scope>
    <source>
        <strain evidence="4">KCTC 52449</strain>
    </source>
</reference>
<feature type="domain" description="DUF3566" evidence="2">
    <location>
        <begin position="49"/>
        <end position="95"/>
    </location>
</feature>
<protein>
    <submittedName>
        <fullName evidence="3">DUF3566 domain-containing protein</fullName>
    </submittedName>
</protein>
<accession>A0ABV7K5X1</accession>
<proteinExistence type="predicted"/>